<comment type="pathway">
    <text evidence="1">Carbohydrate degradation; glycolysis; D-glyceraldehyde 3-phosphate and glycerone phosphate from D-glucose: step 2/4.</text>
</comment>
<dbReference type="Gene3D" id="2.60.120.10">
    <property type="entry name" value="Jelly Rolls"/>
    <property type="match status" value="1"/>
</dbReference>
<dbReference type="CDD" id="cd02218">
    <property type="entry name" value="cupin_PGI"/>
    <property type="match status" value="1"/>
</dbReference>
<proteinExistence type="inferred from homology"/>
<protein>
    <recommendedName>
        <fullName evidence="3">glucose-6-phosphate isomerase</fullName>
        <ecNumber evidence="3">5.3.1.9</ecNumber>
    </recommendedName>
</protein>
<accession>A0A1F5XH75</accession>
<dbReference type="GO" id="GO:0004347">
    <property type="term" value="F:glucose-6-phosphate isomerase activity"/>
    <property type="evidence" value="ECO:0007669"/>
    <property type="project" value="UniProtKB-EC"/>
</dbReference>
<evidence type="ECO:0000313" key="9">
    <source>
        <dbReference type="Proteomes" id="UP000177346"/>
    </source>
</evidence>
<keyword evidence="4" id="KW-0312">Gluconeogenesis</keyword>
<comment type="catalytic activity">
    <reaction evidence="6">
        <text>alpha-D-glucose 6-phosphate = beta-D-fructose 6-phosphate</text>
        <dbReference type="Rhea" id="RHEA:11816"/>
        <dbReference type="ChEBI" id="CHEBI:57634"/>
        <dbReference type="ChEBI" id="CHEBI:58225"/>
        <dbReference type="EC" id="5.3.1.9"/>
    </reaction>
</comment>
<reference evidence="8 9" key="1">
    <citation type="journal article" date="2016" name="Nat. Commun.">
        <title>Thousands of microbial genomes shed light on interconnected biogeochemical processes in an aquifer system.</title>
        <authorList>
            <person name="Anantharaman K."/>
            <person name="Brown C.T."/>
            <person name="Hug L.A."/>
            <person name="Sharon I."/>
            <person name="Castelle C.J."/>
            <person name="Probst A.J."/>
            <person name="Thomas B.C."/>
            <person name="Singh A."/>
            <person name="Wilkins M.J."/>
            <person name="Karaoz U."/>
            <person name="Brodie E.L."/>
            <person name="Williams K.H."/>
            <person name="Hubbard S.S."/>
            <person name="Banfield J.F."/>
        </authorList>
    </citation>
    <scope>NUCLEOTIDE SEQUENCE [LARGE SCALE GENOMIC DNA]</scope>
</reference>
<dbReference type="InterPro" id="IPR011051">
    <property type="entry name" value="RmlC_Cupin_sf"/>
</dbReference>
<dbReference type="GO" id="GO:0005737">
    <property type="term" value="C:cytoplasm"/>
    <property type="evidence" value="ECO:0007669"/>
    <property type="project" value="InterPro"/>
</dbReference>
<dbReference type="AlphaFoldDB" id="A0A1F5XH75"/>
<feature type="domain" description="Glucose-6-phosphate isomerase prokaryote" evidence="7">
    <location>
        <begin position="20"/>
        <end position="167"/>
    </location>
</feature>
<dbReference type="SUPFAM" id="SSF51182">
    <property type="entry name" value="RmlC-like cupins"/>
    <property type="match status" value="1"/>
</dbReference>
<evidence type="ECO:0000256" key="3">
    <source>
        <dbReference type="ARBA" id="ARBA00011952"/>
    </source>
</evidence>
<evidence type="ECO:0000256" key="6">
    <source>
        <dbReference type="ARBA" id="ARBA00029321"/>
    </source>
</evidence>
<evidence type="ECO:0000313" key="8">
    <source>
        <dbReference type="EMBL" id="OGF87263.1"/>
    </source>
</evidence>
<dbReference type="GO" id="GO:0006096">
    <property type="term" value="P:glycolytic process"/>
    <property type="evidence" value="ECO:0007669"/>
    <property type="project" value="UniProtKB-UniPathway"/>
</dbReference>
<sequence length="254" mass="29105">MSGKYLLNSARSPDVSKRMVFDMKPVFRNPEAVGKNGVFYEVYRNLEIVGGKARYDITEIPQQKIGGEFAKTFGHYHRGPQSDLYEVLEGYAYFLIQRYENNPADIKEAYIIEAMTGDKIVTPPNFGHLAVNVGEKDLVLANWVSLVEYDYETIKKLRGGCYYVIDARLDSRLDSTRLTARQAGEAIEFEKNPNYKSVPELKKLKLKDVPELGIKNGAQYPILNLKNSPEKLDWLAHPEKYQELLTIKNLYQEI</sequence>
<dbReference type="UniPathway" id="UPA00109">
    <property type="reaction ID" value="UER00181"/>
</dbReference>
<evidence type="ECO:0000256" key="5">
    <source>
        <dbReference type="ARBA" id="ARBA00023152"/>
    </source>
</evidence>
<comment type="caution">
    <text evidence="8">The sequence shown here is derived from an EMBL/GenBank/DDBJ whole genome shotgun (WGS) entry which is preliminary data.</text>
</comment>
<evidence type="ECO:0000256" key="4">
    <source>
        <dbReference type="ARBA" id="ARBA00022432"/>
    </source>
</evidence>
<evidence type="ECO:0000259" key="7">
    <source>
        <dbReference type="Pfam" id="PF06560"/>
    </source>
</evidence>
<dbReference type="Proteomes" id="UP000177346">
    <property type="component" value="Unassembled WGS sequence"/>
</dbReference>
<dbReference type="EMBL" id="MFIF01000006">
    <property type="protein sequence ID" value="OGF87263.1"/>
    <property type="molecule type" value="Genomic_DNA"/>
</dbReference>
<dbReference type="InterPro" id="IPR014710">
    <property type="entry name" value="RmlC-like_jellyroll"/>
</dbReference>
<comment type="similarity">
    <text evidence="2">Belongs to the archaeal-type GPI family.</text>
</comment>
<dbReference type="EC" id="5.3.1.9" evidence="3"/>
<gene>
    <name evidence="8" type="ORF">A3B19_03480</name>
</gene>
<dbReference type="GO" id="GO:0006094">
    <property type="term" value="P:gluconeogenesis"/>
    <property type="evidence" value="ECO:0007669"/>
    <property type="project" value="UniProtKB-KW"/>
</dbReference>
<keyword evidence="5" id="KW-0324">Glycolysis</keyword>
<dbReference type="Pfam" id="PF06560">
    <property type="entry name" value="GPI"/>
    <property type="match status" value="1"/>
</dbReference>
<dbReference type="InterPro" id="IPR010551">
    <property type="entry name" value="G6P_isomerase_prok"/>
</dbReference>
<organism evidence="8 9">
    <name type="scientific">Candidatus Giovannonibacteria bacterium RIFCSPLOWO2_01_FULL_46_32</name>
    <dbReference type="NCBI Taxonomy" id="1798353"/>
    <lineage>
        <taxon>Bacteria</taxon>
        <taxon>Candidatus Giovannoniibacteriota</taxon>
    </lineage>
</organism>
<evidence type="ECO:0000256" key="1">
    <source>
        <dbReference type="ARBA" id="ARBA00004926"/>
    </source>
</evidence>
<evidence type="ECO:0000256" key="2">
    <source>
        <dbReference type="ARBA" id="ARBA00006542"/>
    </source>
</evidence>
<name>A0A1F5XH75_9BACT</name>